<dbReference type="EMBL" id="MN090155">
    <property type="protein sequence ID" value="QDH94271.1"/>
    <property type="molecule type" value="Genomic_DNA"/>
</dbReference>
<proteinExistence type="predicted"/>
<sequence length="56" mass="6229">MKVRCTRNTSTALPFIVGAVYRAVKLYGDLYEIRDGQGSAIQAPLNGYYLTFSPIE</sequence>
<dbReference type="Proteomes" id="UP000315658">
    <property type="component" value="Segment"/>
</dbReference>
<organism evidence="2 3">
    <name type="scientific">Escherichia phage vB_EcoS_PHB17</name>
    <dbReference type="NCBI Taxonomy" id="2591407"/>
    <lineage>
        <taxon>Viruses</taxon>
        <taxon>Duplodnaviria</taxon>
        <taxon>Heunggongvirae</taxon>
        <taxon>Uroviricota</taxon>
        <taxon>Caudoviricetes</taxon>
        <taxon>Drexlerviridae</taxon>
        <taxon>Tempevirinae</taxon>
        <taxon>Baihuvirus</taxon>
        <taxon>Baihuvirus PHB17</taxon>
        <taxon>Changchunvirus PHB17</taxon>
    </lineage>
</organism>
<evidence type="ECO:0000259" key="1">
    <source>
        <dbReference type="Pfam" id="PF23896"/>
    </source>
</evidence>
<protein>
    <recommendedName>
        <fullName evidence="1">DUF7244 domain-containing protein</fullName>
    </recommendedName>
</protein>
<accession>A0A514DKS0</accession>
<evidence type="ECO:0000313" key="2">
    <source>
        <dbReference type="EMBL" id="QDH94271.1"/>
    </source>
</evidence>
<dbReference type="InterPro" id="IPR055668">
    <property type="entry name" value="DUF7244"/>
</dbReference>
<dbReference type="Pfam" id="PF23896">
    <property type="entry name" value="DUF7244"/>
    <property type="match status" value="1"/>
</dbReference>
<feature type="domain" description="DUF7244" evidence="1">
    <location>
        <begin position="1"/>
        <end position="55"/>
    </location>
</feature>
<dbReference type="RefSeq" id="YP_010064637.1">
    <property type="nucleotide sequence ID" value="NC_054892.1"/>
</dbReference>
<evidence type="ECO:0000313" key="3">
    <source>
        <dbReference type="Proteomes" id="UP000315658"/>
    </source>
</evidence>
<dbReference type="KEGG" id="vg:65053091"/>
<keyword evidence="3" id="KW-1185">Reference proteome</keyword>
<reference evidence="2 3" key="1">
    <citation type="submission" date="2019-06" db="EMBL/GenBank/DDBJ databases">
        <title>Complete genome sequence of the virus isoalte vB_EcoS_PHB17 infecting Shiga toxin-producing Escherichia.</title>
        <authorList>
            <person name="Chen Y."/>
            <person name="Qian P."/>
            <person name="Song J."/>
            <person name="Li X."/>
        </authorList>
    </citation>
    <scope>NUCLEOTIDE SEQUENCE [LARGE SCALE GENOMIC DNA]</scope>
</reference>
<dbReference type="GeneID" id="65053091"/>
<name>A0A514DKS0_9CAUD</name>